<dbReference type="SMART" id="SM00806">
    <property type="entry name" value="AIP3"/>
    <property type="match status" value="1"/>
</dbReference>
<dbReference type="Pfam" id="PF23153">
    <property type="entry name" value="Aip3p_Bud6_N"/>
    <property type="match status" value="1"/>
</dbReference>
<dbReference type="AlphaFoldDB" id="A0A2P7YQF3"/>
<dbReference type="STRING" id="418784.A0A2P7YQF3"/>
<dbReference type="Pfam" id="PF03915">
    <property type="entry name" value="AIP3"/>
    <property type="match status" value="1"/>
</dbReference>
<gene>
    <name evidence="5" type="ORF">C7M61_002759</name>
</gene>
<dbReference type="GeneID" id="36566148"/>
<feature type="domain" description="Actin interacting protein 3 C-terminal" evidence="4">
    <location>
        <begin position="275"/>
        <end position="684"/>
    </location>
</feature>
<dbReference type="InterPro" id="IPR005613">
    <property type="entry name" value="AIP3_C"/>
</dbReference>
<feature type="region of interest" description="Disordered" evidence="3">
    <location>
        <begin position="1"/>
        <end position="23"/>
    </location>
</feature>
<dbReference type="GO" id="GO:0005519">
    <property type="term" value="F:cytoskeletal regulatory protein binding"/>
    <property type="evidence" value="ECO:0007669"/>
    <property type="project" value="InterPro"/>
</dbReference>
<feature type="compositionally biased region" description="Polar residues" evidence="3">
    <location>
        <begin position="7"/>
        <end position="23"/>
    </location>
</feature>
<proteinExistence type="predicted"/>
<dbReference type="GO" id="GO:0030010">
    <property type="term" value="P:establishment of cell polarity"/>
    <property type="evidence" value="ECO:0007669"/>
    <property type="project" value="TreeGrafter"/>
</dbReference>
<comment type="caution">
    <text evidence="5">The sequence shown here is derived from an EMBL/GenBank/DDBJ whole genome shotgun (WGS) entry which is preliminary data.</text>
</comment>
<evidence type="ECO:0000313" key="6">
    <source>
        <dbReference type="Proteomes" id="UP000241107"/>
    </source>
</evidence>
<keyword evidence="1 2" id="KW-0175">Coiled coil</keyword>
<name>A0A2P7YQF3_9ASCO</name>
<reference evidence="5 6" key="1">
    <citation type="submission" date="2018-03" db="EMBL/GenBank/DDBJ databases">
        <title>Candida pseudohaemulonii genome assembly and annotation.</title>
        <authorList>
            <person name="Munoz J.F."/>
            <person name="Gade L.G."/>
            <person name="Chow N.A."/>
            <person name="Litvintseva A.P."/>
            <person name="Loparev V.N."/>
            <person name="Cuomo C.A."/>
        </authorList>
    </citation>
    <scope>NUCLEOTIDE SEQUENCE [LARGE SCALE GENOMIC DNA]</scope>
    <source>
        <strain evidence="5 6">B12108</strain>
    </source>
</reference>
<organism evidence="5 6">
    <name type="scientific">Candidozyma pseudohaemuli</name>
    <dbReference type="NCBI Taxonomy" id="418784"/>
    <lineage>
        <taxon>Eukaryota</taxon>
        <taxon>Fungi</taxon>
        <taxon>Dikarya</taxon>
        <taxon>Ascomycota</taxon>
        <taxon>Saccharomycotina</taxon>
        <taxon>Pichiomycetes</taxon>
        <taxon>Metschnikowiaceae</taxon>
        <taxon>Candidozyma</taxon>
    </lineage>
</organism>
<accession>A0A2P7YQF3</accession>
<keyword evidence="6" id="KW-1185">Reference proteome</keyword>
<evidence type="ECO:0000256" key="1">
    <source>
        <dbReference type="ARBA" id="ARBA00023054"/>
    </source>
</evidence>
<dbReference type="PANTHER" id="PTHR22741:SF10">
    <property type="entry name" value="COILED-COIL DOMAIN-CONTAINING PROTEIN CG32809"/>
    <property type="match status" value="1"/>
</dbReference>
<dbReference type="RefSeq" id="XP_024713528.1">
    <property type="nucleotide sequence ID" value="XM_024858122.1"/>
</dbReference>
<dbReference type="VEuPathDB" id="FungiDB:C7M61_002759"/>
<dbReference type="OrthoDB" id="783096at2759"/>
<dbReference type="Proteomes" id="UP000241107">
    <property type="component" value="Unassembled WGS sequence"/>
</dbReference>
<evidence type="ECO:0000256" key="3">
    <source>
        <dbReference type="SAM" id="MobiDB-lite"/>
    </source>
</evidence>
<dbReference type="InterPro" id="IPR051825">
    <property type="entry name" value="SRCIN1"/>
</dbReference>
<sequence length="694" mass="78515">MNRAHSESSSITSANTKRPGSGTIESSVTRLLVSTKHLLESLTQWTRQEVDDKYVSDAYVKLGNDFRAAIRAFSNARVDVSDIGDVPKALRIVLESALSEPPTQESLDRFLPNIRSIIVNLLQNLKQKQLKAKGLEDGFTQQSHFIENEQARHSSTYGTAQTPRQETKITEAQNDEQFMLEQSFDTKDTKHAKEGKTRAEGIGKDALKQLQESKAILRRASKRFSAYQFAKLTNASKPNLPSLKPDQPGLSFESPSKAVIDPKVKEDPTSQITAYLLIGSKTKKVSLERPITMASLRLCFVEKFAYSPGSTIFPDIYVESTMNGRSYELEEHMLEAEVVEGVSLLLKDPFENESLDSKFDKFTDGVNSSLESLKDELRNLSSEMMKAYQSSQIMKPLAGTSLTSETSKLMKELESISREFKAMKQVQNSQKTELESVLLHSIDSIAKLKESALTLPLGSNRDYMDNSYAKLSKDSDTLLTRVDDLLDMMEALRKDVAQRGVRVGDKQIKNASSEIEAAKSSLYALRQYIVGERPAWKKIWEQELDKVCEEQQFLTLQDDLTLDLEEDIRKIEETFDLIMRCSTQQSRIFLTKRTEIASRINLLDSKESLHGLKDAMLTEVASLIPNHSDRIEAIARAERMRVKEQQMLGPDQFEEELDAFVNESRLKKSGGIEELERNRREKDNENLRSFFGVI</sequence>
<dbReference type="InterPro" id="IPR022782">
    <property type="entry name" value="AIP3-like_C"/>
</dbReference>
<evidence type="ECO:0000313" key="5">
    <source>
        <dbReference type="EMBL" id="PSK38203.1"/>
    </source>
</evidence>
<evidence type="ECO:0000259" key="4">
    <source>
        <dbReference type="SMART" id="SM00806"/>
    </source>
</evidence>
<dbReference type="GO" id="GO:0005737">
    <property type="term" value="C:cytoplasm"/>
    <property type="evidence" value="ECO:0007669"/>
    <property type="project" value="TreeGrafter"/>
</dbReference>
<evidence type="ECO:0000256" key="2">
    <source>
        <dbReference type="SAM" id="Coils"/>
    </source>
</evidence>
<dbReference type="GO" id="GO:0051286">
    <property type="term" value="C:cell tip"/>
    <property type="evidence" value="ECO:0007669"/>
    <property type="project" value="TreeGrafter"/>
</dbReference>
<dbReference type="PANTHER" id="PTHR22741">
    <property type="entry name" value="P140CAP/SNIP-RELATED"/>
    <property type="match status" value="1"/>
</dbReference>
<dbReference type="InterPro" id="IPR056279">
    <property type="entry name" value="Aip3p_Bud6_N"/>
</dbReference>
<dbReference type="Gene3D" id="1.20.58.1540">
    <property type="entry name" value="Actin interacting protein 3, C-terminal domain"/>
    <property type="match status" value="1"/>
</dbReference>
<protein>
    <recommendedName>
        <fullName evidence="4">Actin interacting protein 3 C-terminal domain-containing protein</fullName>
    </recommendedName>
</protein>
<feature type="coiled-coil region" evidence="2">
    <location>
        <begin position="363"/>
        <end position="390"/>
    </location>
</feature>
<dbReference type="EMBL" id="PYFQ01000006">
    <property type="protein sequence ID" value="PSK38203.1"/>
    <property type="molecule type" value="Genomic_DNA"/>
</dbReference>